<feature type="region of interest" description="Disordered" evidence="1">
    <location>
        <begin position="244"/>
        <end position="263"/>
    </location>
</feature>
<name>A0A382BBI5_9ZZZZ</name>
<feature type="non-terminal residue" evidence="2">
    <location>
        <position position="263"/>
    </location>
</feature>
<evidence type="ECO:0000256" key="1">
    <source>
        <dbReference type="SAM" id="MobiDB-lite"/>
    </source>
</evidence>
<accession>A0A382BBI5</accession>
<protein>
    <submittedName>
        <fullName evidence="2">Uncharacterized protein</fullName>
    </submittedName>
</protein>
<dbReference type="AlphaFoldDB" id="A0A382BBI5"/>
<reference evidence="2" key="1">
    <citation type="submission" date="2018-05" db="EMBL/GenBank/DDBJ databases">
        <authorList>
            <person name="Lanie J.A."/>
            <person name="Ng W.-L."/>
            <person name="Kazmierczak K.M."/>
            <person name="Andrzejewski T.M."/>
            <person name="Davidsen T.M."/>
            <person name="Wayne K.J."/>
            <person name="Tettelin H."/>
            <person name="Glass J.I."/>
            <person name="Rusch D."/>
            <person name="Podicherti R."/>
            <person name="Tsui H.-C.T."/>
            <person name="Winkler M.E."/>
        </authorList>
    </citation>
    <scope>NUCLEOTIDE SEQUENCE</scope>
</reference>
<gene>
    <name evidence="2" type="ORF">METZ01_LOCUS163516</name>
</gene>
<sequence>MAKRKFRIEGGRYGGEFVCGEVNDNFVRHFADKGESDLINALLAPSEPPIPYEGYSIWENDDIEHLNSPYDADSRFFITEITNLDDEFDDDYENQIEAQGYLLYFREGALYGNEEPGVSENISEQELKDMNFVPVLSFHSAEKGRFGVWFFETDEEDFDPYKLAYGTVETNFGDFIDRVYYDGEELEVNHDYDESTGKADHADVGWLCKKLRNPSDLYDGSKEDALEFEWEELNDLVALDKKTREKTTMDNDKKNDEKDNGIE</sequence>
<evidence type="ECO:0000313" key="2">
    <source>
        <dbReference type="EMBL" id="SVB10662.1"/>
    </source>
</evidence>
<organism evidence="2">
    <name type="scientific">marine metagenome</name>
    <dbReference type="NCBI Taxonomy" id="408172"/>
    <lineage>
        <taxon>unclassified sequences</taxon>
        <taxon>metagenomes</taxon>
        <taxon>ecological metagenomes</taxon>
    </lineage>
</organism>
<dbReference type="EMBL" id="UINC01028880">
    <property type="protein sequence ID" value="SVB10662.1"/>
    <property type="molecule type" value="Genomic_DNA"/>
</dbReference>
<proteinExistence type="predicted"/>